<dbReference type="InterPro" id="IPR017871">
    <property type="entry name" value="ABC_transporter-like_CS"/>
</dbReference>
<name>F8F2B3_GRAC1</name>
<dbReference type="Proteomes" id="UP000000503">
    <property type="component" value="Chromosome"/>
</dbReference>
<evidence type="ECO:0000256" key="6">
    <source>
        <dbReference type="ARBA" id="ARBA00023136"/>
    </source>
</evidence>
<dbReference type="GO" id="GO:0016887">
    <property type="term" value="F:ATP hydrolysis activity"/>
    <property type="evidence" value="ECO:0007669"/>
    <property type="project" value="InterPro"/>
</dbReference>
<dbReference type="InterPro" id="IPR003439">
    <property type="entry name" value="ABC_transporter-like_ATP-bd"/>
</dbReference>
<feature type="domain" description="ABC transporter" evidence="7">
    <location>
        <begin position="2"/>
        <end position="248"/>
    </location>
</feature>
<keyword evidence="8" id="KW-0378">Hydrolase</keyword>
<dbReference type="Gene3D" id="3.40.50.300">
    <property type="entry name" value="P-loop containing nucleotide triphosphate hydrolases"/>
    <property type="match status" value="1"/>
</dbReference>
<evidence type="ECO:0000256" key="2">
    <source>
        <dbReference type="ARBA" id="ARBA00022448"/>
    </source>
</evidence>
<reference evidence="9" key="1">
    <citation type="journal article" date="2013" name="Stand. Genomic Sci.">
        <title>Genome sequence of the thermophilic fresh-water bacterium Spirochaeta caldaria type strain (H1(T)), reclassification of Spirochaeta caldaria, Spirochaeta stenostrepta, and Spirochaeta zuelzerae in the genus Treponema as Treponema caldaria comb. nov., Treponema stenostrepta comb. nov., and Treponema zuelzerae comb. nov., and emendation of the genus Treponema.</title>
        <authorList>
            <person name="Abt B."/>
            <person name="Goker M."/>
            <person name="Scheuner C."/>
            <person name="Han C."/>
            <person name="Lu M."/>
            <person name="Misra M."/>
            <person name="Lapidus A."/>
            <person name="Nolan M."/>
            <person name="Lucas S."/>
            <person name="Hammon N."/>
            <person name="Deshpande S."/>
            <person name="Cheng J.F."/>
            <person name="Tapia R."/>
            <person name="Goodwin L.A."/>
            <person name="Pitluck S."/>
            <person name="Liolios K."/>
            <person name="Pagani I."/>
            <person name="Ivanova N."/>
            <person name="Mavromatis K."/>
            <person name="Mikhailova N."/>
            <person name="Huntemann M."/>
            <person name="Pati A."/>
            <person name="Chen A."/>
            <person name="Palaniappan K."/>
            <person name="Land M."/>
            <person name="Hauser L."/>
            <person name="Jeffries C.D."/>
            <person name="Rohde M."/>
            <person name="Spring S."/>
            <person name="Gronow S."/>
            <person name="Detter J.C."/>
            <person name="Bristow J."/>
            <person name="Eisen J.A."/>
            <person name="Markowitz V."/>
            <person name="Hugenholtz P."/>
            <person name="Kyrpides N.C."/>
            <person name="Woyke T."/>
            <person name="Klenk H.P."/>
        </authorList>
    </citation>
    <scope>NUCLEOTIDE SEQUENCE</scope>
    <source>
        <strain evidence="9">ATCC 51460 / DSM 7334 / H1</strain>
    </source>
</reference>
<dbReference type="PROSITE" id="PS00211">
    <property type="entry name" value="ABC_TRANSPORTER_1"/>
    <property type="match status" value="1"/>
</dbReference>
<dbReference type="OrthoDB" id="9776369at2"/>
<keyword evidence="3" id="KW-1003">Cell membrane</keyword>
<dbReference type="eggNOG" id="COG1101">
    <property type="taxonomic scope" value="Bacteria"/>
</dbReference>
<organism evidence="8 9">
    <name type="scientific">Gracilinema caldarium (strain ATCC 51460 / DSM 7334 / H1)</name>
    <name type="common">Treponema caldarium</name>
    <dbReference type="NCBI Taxonomy" id="744872"/>
    <lineage>
        <taxon>Bacteria</taxon>
        <taxon>Pseudomonadati</taxon>
        <taxon>Spirochaetota</taxon>
        <taxon>Spirochaetia</taxon>
        <taxon>Spirochaetales</taxon>
        <taxon>Breznakiellaceae</taxon>
        <taxon>Gracilinema</taxon>
    </lineage>
</organism>
<proteinExistence type="predicted"/>
<keyword evidence="5" id="KW-0067">ATP-binding</keyword>
<keyword evidence="6" id="KW-0472">Membrane</keyword>
<dbReference type="SMART" id="SM00382">
    <property type="entry name" value="AAA"/>
    <property type="match status" value="1"/>
</dbReference>
<keyword evidence="9" id="KW-1185">Reference proteome</keyword>
<evidence type="ECO:0000256" key="4">
    <source>
        <dbReference type="ARBA" id="ARBA00022741"/>
    </source>
</evidence>
<keyword evidence="4" id="KW-0547">Nucleotide-binding</keyword>
<evidence type="ECO:0000313" key="9">
    <source>
        <dbReference type="Proteomes" id="UP000000503"/>
    </source>
</evidence>
<dbReference type="AlphaFoldDB" id="F8F2B3"/>
<dbReference type="InterPro" id="IPR050166">
    <property type="entry name" value="ABC_transporter_ATP-bind"/>
</dbReference>
<dbReference type="InterPro" id="IPR027417">
    <property type="entry name" value="P-loop_NTPase"/>
</dbReference>
<comment type="subcellular location">
    <subcellularLocation>
        <location evidence="1">Cell membrane</location>
        <topology evidence="1">Peripheral membrane protein</topology>
    </subcellularLocation>
</comment>
<dbReference type="PANTHER" id="PTHR42788:SF7">
    <property type="entry name" value="NITRATE ABC TRANSPORTER ATP-BINDING PROTEIN"/>
    <property type="match status" value="1"/>
</dbReference>
<dbReference type="EMBL" id="CP002868">
    <property type="protein sequence ID" value="AEJ20895.1"/>
    <property type="molecule type" value="Genomic_DNA"/>
</dbReference>
<dbReference type="GO" id="GO:0005524">
    <property type="term" value="F:ATP binding"/>
    <property type="evidence" value="ECO:0007669"/>
    <property type="project" value="UniProtKB-KW"/>
</dbReference>
<dbReference type="Pfam" id="PF00005">
    <property type="entry name" value="ABC_tran"/>
    <property type="match status" value="1"/>
</dbReference>
<dbReference type="GO" id="GO:0005886">
    <property type="term" value="C:plasma membrane"/>
    <property type="evidence" value="ECO:0007669"/>
    <property type="project" value="UniProtKB-SubCell"/>
</dbReference>
<sequence length="264" mass="28913">MISLQDCIVVFNANTPDERRALNSIRLMIGQGDFVTVIGSNGAGKSTLLNLIAGSVRPSSGSIVIDGIDRTGEPEYLRARSIGRVFQDPLAGTAAEMTVEDNLAVAARKGRKPLTIAMTRARKVEFRDRLAELGIGLENRMKENVSRLSGGQRQALTLLMAVIARPSILLLDEHTAALDPANAEKVLELTQRFAQEYELSVIMVTHDMARAITIGNRLVMMDKGEIIMDVSGTEKSSLTVDALVHRFREIRKQEFAGDRALLVE</sequence>
<dbReference type="SUPFAM" id="SSF52540">
    <property type="entry name" value="P-loop containing nucleoside triphosphate hydrolases"/>
    <property type="match status" value="1"/>
</dbReference>
<accession>F8F2B3</accession>
<evidence type="ECO:0000313" key="8">
    <source>
        <dbReference type="EMBL" id="AEJ20895.1"/>
    </source>
</evidence>
<dbReference type="PANTHER" id="PTHR42788">
    <property type="entry name" value="TAURINE IMPORT ATP-BINDING PROTEIN-RELATED"/>
    <property type="match status" value="1"/>
</dbReference>
<dbReference type="RefSeq" id="WP_013970173.1">
    <property type="nucleotide sequence ID" value="NC_015732.1"/>
</dbReference>
<evidence type="ECO:0000256" key="5">
    <source>
        <dbReference type="ARBA" id="ARBA00022840"/>
    </source>
</evidence>
<evidence type="ECO:0000256" key="3">
    <source>
        <dbReference type="ARBA" id="ARBA00022475"/>
    </source>
</evidence>
<keyword evidence="2" id="KW-0813">Transport</keyword>
<dbReference type="KEGG" id="scd:Spica_2800"/>
<protein>
    <submittedName>
        <fullName evidence="8">Phosphonate-transporting ATPase</fullName>
        <ecNumber evidence="8">3.6.3.28</ecNumber>
    </submittedName>
</protein>
<gene>
    <name evidence="8" type="ordered locus">Spica_2800</name>
</gene>
<dbReference type="InterPro" id="IPR003593">
    <property type="entry name" value="AAA+_ATPase"/>
</dbReference>
<evidence type="ECO:0000259" key="7">
    <source>
        <dbReference type="PROSITE" id="PS50893"/>
    </source>
</evidence>
<dbReference type="PROSITE" id="PS50893">
    <property type="entry name" value="ABC_TRANSPORTER_2"/>
    <property type="match status" value="1"/>
</dbReference>
<dbReference type="HOGENOM" id="CLU_000604_1_22_12"/>
<dbReference type="EC" id="3.6.3.28" evidence="8"/>
<dbReference type="STRING" id="744872.Spica_2800"/>
<evidence type="ECO:0000256" key="1">
    <source>
        <dbReference type="ARBA" id="ARBA00004202"/>
    </source>
</evidence>